<evidence type="ECO:0000313" key="11">
    <source>
        <dbReference type="EnsemblMetazoa" id="G939.3:cds"/>
    </source>
</evidence>
<feature type="transmembrane region" description="Helical" evidence="9">
    <location>
        <begin position="339"/>
        <end position="363"/>
    </location>
</feature>
<dbReference type="NCBIfam" id="TIGR00879">
    <property type="entry name" value="SP"/>
    <property type="match status" value="1"/>
</dbReference>
<name>A0A8W8P1Y1_MAGGI</name>
<feature type="domain" description="Major facilitator superfamily (MFS) profile" evidence="10">
    <location>
        <begin position="66"/>
        <end position="562"/>
    </location>
</feature>
<evidence type="ECO:0000256" key="4">
    <source>
        <dbReference type="ARBA" id="ARBA00022448"/>
    </source>
</evidence>
<dbReference type="AlphaFoldDB" id="A0A8W8P1Y1"/>
<feature type="transmembrane region" description="Helical" evidence="9">
    <location>
        <begin position="477"/>
        <end position="496"/>
    </location>
</feature>
<comment type="similarity">
    <text evidence="3">Belongs to the major facilitator superfamily. Sugar transporter (TC 2.A.1.1) family. Glucose transporter subfamily.</text>
</comment>
<dbReference type="GO" id="GO:1904659">
    <property type="term" value="P:D-glucose transmembrane transport"/>
    <property type="evidence" value="ECO:0007669"/>
    <property type="project" value="TreeGrafter"/>
</dbReference>
<protein>
    <recommendedName>
        <fullName evidence="10">Major facilitator superfamily (MFS) profile domain-containing protein</fullName>
    </recommendedName>
</protein>
<dbReference type="EnsemblMetazoa" id="G939.3">
    <property type="protein sequence ID" value="G939.3:cds"/>
    <property type="gene ID" value="G939"/>
</dbReference>
<dbReference type="InterPro" id="IPR005829">
    <property type="entry name" value="Sugar_transporter_CS"/>
</dbReference>
<evidence type="ECO:0000256" key="8">
    <source>
        <dbReference type="RuleBase" id="RU003346"/>
    </source>
</evidence>
<feature type="transmembrane region" description="Helical" evidence="9">
    <location>
        <begin position="131"/>
        <end position="151"/>
    </location>
</feature>
<dbReference type="Gene3D" id="1.20.1250.20">
    <property type="entry name" value="MFS general substrate transporter like domains"/>
    <property type="match status" value="2"/>
</dbReference>
<dbReference type="InterPro" id="IPR020846">
    <property type="entry name" value="MFS_dom"/>
</dbReference>
<dbReference type="GO" id="GO:0016020">
    <property type="term" value="C:membrane"/>
    <property type="evidence" value="ECO:0007669"/>
    <property type="project" value="UniProtKB-SubCell"/>
</dbReference>
<keyword evidence="6 9" id="KW-1133">Transmembrane helix</keyword>
<evidence type="ECO:0000256" key="9">
    <source>
        <dbReference type="SAM" id="Phobius"/>
    </source>
</evidence>
<feature type="transmembrane region" description="Helical" evidence="9">
    <location>
        <begin position="157"/>
        <end position="178"/>
    </location>
</feature>
<evidence type="ECO:0000256" key="7">
    <source>
        <dbReference type="ARBA" id="ARBA00023136"/>
    </source>
</evidence>
<dbReference type="GO" id="GO:0022857">
    <property type="term" value="F:transmembrane transporter activity"/>
    <property type="evidence" value="ECO:0007669"/>
    <property type="project" value="InterPro"/>
</dbReference>
<evidence type="ECO:0000256" key="2">
    <source>
        <dbReference type="ARBA" id="ARBA00004141"/>
    </source>
</evidence>
<dbReference type="Proteomes" id="UP000005408">
    <property type="component" value="Unassembled WGS sequence"/>
</dbReference>
<evidence type="ECO:0000313" key="12">
    <source>
        <dbReference type="Proteomes" id="UP000005408"/>
    </source>
</evidence>
<evidence type="ECO:0000259" key="10">
    <source>
        <dbReference type="PROSITE" id="PS50850"/>
    </source>
</evidence>
<evidence type="ECO:0000256" key="6">
    <source>
        <dbReference type="ARBA" id="ARBA00022989"/>
    </source>
</evidence>
<accession>A0A8W8P1Y1</accession>
<dbReference type="PROSITE" id="PS00216">
    <property type="entry name" value="SUGAR_TRANSPORT_1"/>
    <property type="match status" value="2"/>
</dbReference>
<evidence type="ECO:0000256" key="1">
    <source>
        <dbReference type="ARBA" id="ARBA00000618"/>
    </source>
</evidence>
<dbReference type="Pfam" id="PF00083">
    <property type="entry name" value="Sugar_tr"/>
    <property type="match status" value="2"/>
</dbReference>
<dbReference type="EnsemblMetazoa" id="G939.1">
    <property type="protein sequence ID" value="G939.1:cds"/>
    <property type="gene ID" value="G939"/>
</dbReference>
<dbReference type="InterPro" id="IPR005828">
    <property type="entry name" value="MFS_sugar_transport-like"/>
</dbReference>
<reference evidence="11" key="1">
    <citation type="submission" date="2022-08" db="UniProtKB">
        <authorList>
            <consortium name="EnsemblMetazoa"/>
        </authorList>
    </citation>
    <scope>IDENTIFICATION</scope>
    <source>
        <strain evidence="11">05x7-T-G4-1.051#20</strain>
    </source>
</reference>
<organism evidence="11 12">
    <name type="scientific">Magallana gigas</name>
    <name type="common">Pacific oyster</name>
    <name type="synonym">Crassostrea gigas</name>
    <dbReference type="NCBI Taxonomy" id="29159"/>
    <lineage>
        <taxon>Eukaryota</taxon>
        <taxon>Metazoa</taxon>
        <taxon>Spiralia</taxon>
        <taxon>Lophotrochozoa</taxon>
        <taxon>Mollusca</taxon>
        <taxon>Bivalvia</taxon>
        <taxon>Autobranchia</taxon>
        <taxon>Pteriomorphia</taxon>
        <taxon>Ostreida</taxon>
        <taxon>Ostreoidea</taxon>
        <taxon>Ostreidae</taxon>
        <taxon>Magallana</taxon>
    </lineage>
</organism>
<dbReference type="PANTHER" id="PTHR48023">
    <property type="entry name" value="D-XYLOSE-PROTON SYMPORTER-LIKE 2"/>
    <property type="match status" value="1"/>
</dbReference>
<dbReference type="InterPro" id="IPR003663">
    <property type="entry name" value="Sugar/inositol_transpt"/>
</dbReference>
<feature type="transmembrane region" description="Helical" evidence="9">
    <location>
        <begin position="219"/>
        <end position="240"/>
    </location>
</feature>
<feature type="transmembrane region" description="Helical" evidence="9">
    <location>
        <begin position="104"/>
        <end position="124"/>
    </location>
</feature>
<proteinExistence type="inferred from homology"/>
<keyword evidence="12" id="KW-1185">Reference proteome</keyword>
<feature type="transmembrane region" description="Helical" evidence="9">
    <location>
        <begin position="63"/>
        <end position="84"/>
    </location>
</feature>
<feature type="transmembrane region" description="Helical" evidence="9">
    <location>
        <begin position="304"/>
        <end position="327"/>
    </location>
</feature>
<dbReference type="PROSITE" id="PS50850">
    <property type="entry name" value="MFS"/>
    <property type="match status" value="1"/>
</dbReference>
<feature type="transmembrane region" description="Helical" evidence="9">
    <location>
        <begin position="508"/>
        <end position="531"/>
    </location>
</feature>
<dbReference type="PRINTS" id="PR00171">
    <property type="entry name" value="SUGRTRNSPORT"/>
</dbReference>
<dbReference type="InterPro" id="IPR036259">
    <property type="entry name" value="MFS_trans_sf"/>
</dbReference>
<dbReference type="SUPFAM" id="SSF103473">
    <property type="entry name" value="MFS general substrate transporter"/>
    <property type="match status" value="1"/>
</dbReference>
<dbReference type="InterPro" id="IPR050820">
    <property type="entry name" value="MFS_Sugar_Transporter"/>
</dbReference>
<feature type="transmembrane region" description="Helical" evidence="9">
    <location>
        <begin position="537"/>
        <end position="558"/>
    </location>
</feature>
<evidence type="ECO:0000256" key="3">
    <source>
        <dbReference type="ARBA" id="ARBA00007004"/>
    </source>
</evidence>
<dbReference type="PANTHER" id="PTHR48023:SF4">
    <property type="entry name" value="D-XYLOSE-PROTON SYMPORTER-LIKE 2"/>
    <property type="match status" value="1"/>
</dbReference>
<keyword evidence="7 9" id="KW-0472">Membrane</keyword>
<feature type="transmembrane region" description="Helical" evidence="9">
    <location>
        <begin position="190"/>
        <end position="213"/>
    </location>
</feature>
<feature type="transmembrane region" description="Helical" evidence="9">
    <location>
        <begin position="370"/>
        <end position="389"/>
    </location>
</feature>
<keyword evidence="4 8" id="KW-0813">Transport</keyword>
<comment type="catalytic activity">
    <reaction evidence="1">
        <text>D-glucose(out) = D-glucose(in)</text>
        <dbReference type="Rhea" id="RHEA:60376"/>
        <dbReference type="ChEBI" id="CHEBI:4167"/>
    </reaction>
</comment>
<keyword evidence="5 9" id="KW-0812">Transmembrane</keyword>
<comment type="subcellular location">
    <subcellularLocation>
        <location evidence="2">Membrane</location>
        <topology evidence="2">Multi-pass membrane protein</topology>
    </subcellularLocation>
</comment>
<evidence type="ECO:0000256" key="5">
    <source>
        <dbReference type="ARBA" id="ARBA00022692"/>
    </source>
</evidence>
<sequence length="618" mass="67379">MAADMLEEEEVLLSKDSALNLSDSEDDSAIKSTKIELQECHLRSVPVEEDGIPSQNSCGSIHVVFASIMASLGGVLFGYDIGIISGAVLQLRDEFCLSCSFQEMVISAMLMGAIAGSLIGGFLIDKYGRRLTIIVNTVVFLLGAVVLGLSPNYPSLIVGRLLLGFAVSLSATGECIYISEIAPHKKRGQLVSLNELGITLGLLLAYLVNYLFINVTEGWRYMFGLSAIPAAIQGVGMFFLPKSPRFLALTGKDAEAEEVLLKLRDGRKMQVHRELEKIKSSLSNEKEHSGLGLLSSSDNMRGRMFIGAGLVFFQQCTGQPNVLYYAPTIFEGIGFESDSAATLATVGLGCVKVVMTVITLCCVDKWGRRRFLLTGATLMGVSLLLLGIISHLNDHVYGSNPCQESVQCTQAATDLTNNFTIPYSTTPQVFIANESYTLSEAEWLSYYMDNYTAAPPEEPHVHIHGSTLGKIAAFTSLMLYVAAFGFSFGPVSWLILSEIFPASVRGRAISLATVLNWGTNLVVSLTFLNIIENIGVSWTFVMFSIVCAVSVIFIFFVVPETRGKSLEQISKELNNRSLKSGIRAYCKWLHCCNPLTGSPIKLPNYHRVQSTDSFNEIS</sequence>